<keyword evidence="2" id="KW-1185">Reference proteome</keyword>
<dbReference type="Proteomes" id="UP001501771">
    <property type="component" value="Unassembled WGS sequence"/>
</dbReference>
<accession>A0ABN2ZUI5</accession>
<sequence>MRHPLPSLPRAAATRRTTVGVALAGLVVASGCDASRDGSNDGPGVSAAEDPDAALVDRVVAELTELAGLAASVAAAYPRLQSAVRPFGDLHAAHLEVLGAEPPSAGADRGSYAGPAAALKEVRVREQRSQRRLVDASLAARSGSLARVLACMSAGAAQRLARLSPLPAGEEA</sequence>
<dbReference type="PROSITE" id="PS51257">
    <property type="entry name" value="PROKAR_LIPOPROTEIN"/>
    <property type="match status" value="1"/>
</dbReference>
<reference evidence="1 2" key="1">
    <citation type="journal article" date="2019" name="Int. J. Syst. Evol. Microbiol.">
        <title>The Global Catalogue of Microorganisms (GCM) 10K type strain sequencing project: providing services to taxonomists for standard genome sequencing and annotation.</title>
        <authorList>
            <consortium name="The Broad Institute Genomics Platform"/>
            <consortium name="The Broad Institute Genome Sequencing Center for Infectious Disease"/>
            <person name="Wu L."/>
            <person name="Ma J."/>
        </authorList>
    </citation>
    <scope>NUCLEOTIDE SEQUENCE [LARGE SCALE GENOMIC DNA]</scope>
    <source>
        <strain evidence="1 2">JCM 16022</strain>
    </source>
</reference>
<dbReference type="EMBL" id="BAAAQR010000007">
    <property type="protein sequence ID" value="GAA2147894.1"/>
    <property type="molecule type" value="Genomic_DNA"/>
</dbReference>
<evidence type="ECO:0000313" key="2">
    <source>
        <dbReference type="Proteomes" id="UP001501771"/>
    </source>
</evidence>
<comment type="caution">
    <text evidence="1">The sequence shown here is derived from an EMBL/GenBank/DDBJ whole genome shotgun (WGS) entry which is preliminary data.</text>
</comment>
<gene>
    <name evidence="1" type="ORF">GCM10009844_25670</name>
</gene>
<dbReference type="RefSeq" id="WP_344152556.1">
    <property type="nucleotide sequence ID" value="NZ_BAAAQR010000007.1"/>
</dbReference>
<protein>
    <recommendedName>
        <fullName evidence="3">DUF4439 domain-containing protein</fullName>
    </recommendedName>
</protein>
<name>A0ABN2ZUI5_9ACTN</name>
<evidence type="ECO:0008006" key="3">
    <source>
        <dbReference type="Google" id="ProtNLM"/>
    </source>
</evidence>
<proteinExistence type="predicted"/>
<organism evidence="1 2">
    <name type="scientific">Nocardioides koreensis</name>
    <dbReference type="NCBI Taxonomy" id="433651"/>
    <lineage>
        <taxon>Bacteria</taxon>
        <taxon>Bacillati</taxon>
        <taxon>Actinomycetota</taxon>
        <taxon>Actinomycetes</taxon>
        <taxon>Propionibacteriales</taxon>
        <taxon>Nocardioidaceae</taxon>
        <taxon>Nocardioides</taxon>
    </lineage>
</organism>
<evidence type="ECO:0000313" key="1">
    <source>
        <dbReference type="EMBL" id="GAA2147894.1"/>
    </source>
</evidence>